<dbReference type="InterPro" id="IPR028974">
    <property type="entry name" value="TSP_type-3_rpt"/>
</dbReference>
<dbReference type="Proteomes" id="UP000294071">
    <property type="component" value="Unassembled WGS sequence"/>
</dbReference>
<dbReference type="AlphaFoldDB" id="A0A4Q2S0U0"/>
<feature type="chain" id="PRO_5039079853" description="Thrombospondin type 3 repeat-containing protein" evidence="2">
    <location>
        <begin position="24"/>
        <end position="331"/>
    </location>
</feature>
<evidence type="ECO:0000313" key="3">
    <source>
        <dbReference type="EMBL" id="RYB94776.1"/>
    </source>
</evidence>
<dbReference type="OrthoDB" id="3779646at2"/>
<dbReference type="RefSeq" id="WP_129400124.1">
    <property type="nucleotide sequence ID" value="NZ_SDWT01000001.1"/>
</dbReference>
<dbReference type="GO" id="GO:0005509">
    <property type="term" value="F:calcium ion binding"/>
    <property type="evidence" value="ECO:0007669"/>
    <property type="project" value="InterPro"/>
</dbReference>
<comment type="caution">
    <text evidence="3">The sequence shown here is derived from an EMBL/GenBank/DDBJ whole genome shotgun (WGS) entry which is preliminary data.</text>
</comment>
<name>A0A4Q2S0U0_9ACTN</name>
<protein>
    <recommendedName>
        <fullName evidence="5">Thrombospondin type 3 repeat-containing protein</fullName>
    </recommendedName>
</protein>
<keyword evidence="2" id="KW-0732">Signal</keyword>
<keyword evidence="4" id="KW-1185">Reference proteome</keyword>
<reference evidence="3 4" key="1">
    <citation type="submission" date="2019-01" db="EMBL/GenBank/DDBJ databases">
        <title>Novel species of Nocardioides.</title>
        <authorList>
            <person name="Liu Q."/>
            <person name="Xin Y.-H."/>
        </authorList>
    </citation>
    <scope>NUCLEOTIDE SEQUENCE [LARGE SCALE GENOMIC DNA]</scope>
    <source>
        <strain evidence="3 4">CGMCC 4.6882</strain>
    </source>
</reference>
<gene>
    <name evidence="3" type="ORF">EUA93_10695</name>
</gene>
<proteinExistence type="predicted"/>
<sequence length="331" mass="34296">MAGGRGTAVAVAMVTAAATLAGAGTTEPARAAVPCVLSQPALAAPIDLAPGESVTRSFTLPAPDGRGDLTIADLDVSLSFVDYAVGPNIHVIHAGVDVQLMGAYPPSPPSSAYSLTFDDEAAVPLSPNSPAGGRYKPPQVAGFLPLSAFDTTPVQGAYALTVTNPDTSTAAVRLRDWTLVVTPSTCDSDGDGVDERADNCPSAANPDQADWDADGVGNACDPSPGPPPGTPGCSQGCAYPRTVTLDHQRKKHRLRGKVDSVAVGCRSQVSVTIWHARTRRDRKVLVVTTRGNGSYATQAPRRPGRYYATVGSAGEPLCGADRSRAVRVRRR</sequence>
<dbReference type="EMBL" id="SDWT01000001">
    <property type="protein sequence ID" value="RYB94776.1"/>
    <property type="molecule type" value="Genomic_DNA"/>
</dbReference>
<organism evidence="3 4">
    <name type="scientific">Nocardioides oleivorans</name>
    <dbReference type="NCBI Taxonomy" id="273676"/>
    <lineage>
        <taxon>Bacteria</taxon>
        <taxon>Bacillati</taxon>
        <taxon>Actinomycetota</taxon>
        <taxon>Actinomycetes</taxon>
        <taxon>Propionibacteriales</taxon>
        <taxon>Nocardioidaceae</taxon>
        <taxon>Nocardioides</taxon>
    </lineage>
</organism>
<evidence type="ECO:0000313" key="4">
    <source>
        <dbReference type="Proteomes" id="UP000294071"/>
    </source>
</evidence>
<dbReference type="Gene3D" id="4.10.1080.10">
    <property type="entry name" value="TSP type-3 repeat"/>
    <property type="match status" value="1"/>
</dbReference>
<evidence type="ECO:0000256" key="1">
    <source>
        <dbReference type="SAM" id="MobiDB-lite"/>
    </source>
</evidence>
<evidence type="ECO:0000256" key="2">
    <source>
        <dbReference type="SAM" id="SignalP"/>
    </source>
</evidence>
<evidence type="ECO:0008006" key="5">
    <source>
        <dbReference type="Google" id="ProtNLM"/>
    </source>
</evidence>
<feature type="region of interest" description="Disordered" evidence="1">
    <location>
        <begin position="199"/>
        <end position="235"/>
    </location>
</feature>
<accession>A0A4Q2S0U0</accession>
<dbReference type="SUPFAM" id="SSF103647">
    <property type="entry name" value="TSP type-3 repeat"/>
    <property type="match status" value="1"/>
</dbReference>
<feature type="signal peptide" evidence="2">
    <location>
        <begin position="1"/>
        <end position="23"/>
    </location>
</feature>